<dbReference type="EMBL" id="GGEC01006354">
    <property type="protein sequence ID" value="MBW86837.1"/>
    <property type="molecule type" value="Transcribed_RNA"/>
</dbReference>
<evidence type="ECO:0000256" key="1">
    <source>
        <dbReference type="SAM" id="MobiDB-lite"/>
    </source>
</evidence>
<evidence type="ECO:0000313" key="2">
    <source>
        <dbReference type="EMBL" id="MBW86837.1"/>
    </source>
</evidence>
<sequence length="77" mass="8799">MIQFQARSTASSRSFLCSYNPLKFQLQRFLPSDLRIQFSRSFHCSSNKKPRHDRSYGSNTGPPTRHGDQNSPPANVI</sequence>
<accession>A0A2P2J050</accession>
<dbReference type="AlphaFoldDB" id="A0A2P2J050"/>
<feature type="region of interest" description="Disordered" evidence="1">
    <location>
        <begin position="43"/>
        <end position="77"/>
    </location>
</feature>
<organism evidence="2">
    <name type="scientific">Rhizophora mucronata</name>
    <name type="common">Asiatic mangrove</name>
    <dbReference type="NCBI Taxonomy" id="61149"/>
    <lineage>
        <taxon>Eukaryota</taxon>
        <taxon>Viridiplantae</taxon>
        <taxon>Streptophyta</taxon>
        <taxon>Embryophyta</taxon>
        <taxon>Tracheophyta</taxon>
        <taxon>Spermatophyta</taxon>
        <taxon>Magnoliopsida</taxon>
        <taxon>eudicotyledons</taxon>
        <taxon>Gunneridae</taxon>
        <taxon>Pentapetalae</taxon>
        <taxon>rosids</taxon>
        <taxon>fabids</taxon>
        <taxon>Malpighiales</taxon>
        <taxon>Rhizophoraceae</taxon>
        <taxon>Rhizophora</taxon>
    </lineage>
</organism>
<protein>
    <submittedName>
        <fullName evidence="2">Cyclin-dependent kinase inhibitor 7</fullName>
    </submittedName>
</protein>
<reference evidence="2" key="1">
    <citation type="submission" date="2018-02" db="EMBL/GenBank/DDBJ databases">
        <title>Rhizophora mucronata_Transcriptome.</title>
        <authorList>
            <person name="Meera S.P."/>
            <person name="Sreeshan A."/>
            <person name="Augustine A."/>
        </authorList>
    </citation>
    <scope>NUCLEOTIDE SEQUENCE</scope>
    <source>
        <tissue evidence="2">Leaf</tissue>
    </source>
</reference>
<name>A0A2P2J050_RHIMU</name>
<proteinExistence type="predicted"/>